<name>A0AAE0RNM7_9BIVA</name>
<evidence type="ECO:0000259" key="1">
    <source>
        <dbReference type="Pfam" id="PF23069"/>
    </source>
</evidence>
<evidence type="ECO:0000313" key="2">
    <source>
        <dbReference type="EMBL" id="KAK3576460.1"/>
    </source>
</evidence>
<evidence type="ECO:0000313" key="3">
    <source>
        <dbReference type="Proteomes" id="UP001195483"/>
    </source>
</evidence>
<gene>
    <name evidence="2" type="ORF">CHS0354_025222</name>
</gene>
<protein>
    <recommendedName>
        <fullName evidence="1">DUF7042 domain-containing protein</fullName>
    </recommendedName>
</protein>
<reference evidence="2" key="1">
    <citation type="journal article" date="2021" name="Genome Biol. Evol.">
        <title>A High-Quality Reference Genome for a Parasitic Bivalve with Doubly Uniparental Inheritance (Bivalvia: Unionida).</title>
        <authorList>
            <person name="Smith C.H."/>
        </authorList>
    </citation>
    <scope>NUCLEOTIDE SEQUENCE</scope>
    <source>
        <strain evidence="2">CHS0354</strain>
    </source>
</reference>
<dbReference type="Proteomes" id="UP001195483">
    <property type="component" value="Unassembled WGS sequence"/>
</dbReference>
<reference evidence="2" key="2">
    <citation type="journal article" date="2021" name="Genome Biol. Evol.">
        <title>Developing a high-quality reference genome for a parasitic bivalve with doubly uniparental inheritance (Bivalvia: Unionida).</title>
        <authorList>
            <person name="Smith C.H."/>
        </authorList>
    </citation>
    <scope>NUCLEOTIDE SEQUENCE</scope>
    <source>
        <strain evidence="2">CHS0354</strain>
        <tissue evidence="2">Mantle</tissue>
    </source>
</reference>
<dbReference type="AlphaFoldDB" id="A0AAE0RNM7"/>
<proteinExistence type="predicted"/>
<feature type="domain" description="DUF7042" evidence="1">
    <location>
        <begin position="252"/>
        <end position="361"/>
    </location>
</feature>
<comment type="caution">
    <text evidence="2">The sequence shown here is derived from an EMBL/GenBank/DDBJ whole genome shotgun (WGS) entry which is preliminary data.</text>
</comment>
<accession>A0AAE0RNM7</accession>
<dbReference type="Pfam" id="PF23069">
    <property type="entry name" value="DUF7042"/>
    <property type="match status" value="1"/>
</dbReference>
<dbReference type="InterPro" id="IPR055470">
    <property type="entry name" value="DUF7042"/>
</dbReference>
<dbReference type="EMBL" id="JAEAOA010001503">
    <property type="protein sequence ID" value="KAK3576460.1"/>
    <property type="molecule type" value="Genomic_DNA"/>
</dbReference>
<reference evidence="2" key="3">
    <citation type="submission" date="2023-05" db="EMBL/GenBank/DDBJ databases">
        <authorList>
            <person name="Smith C.H."/>
        </authorList>
    </citation>
    <scope>NUCLEOTIDE SEQUENCE</scope>
    <source>
        <strain evidence="2">CHS0354</strain>
        <tissue evidence="2">Mantle</tissue>
    </source>
</reference>
<keyword evidence="3" id="KW-1185">Reference proteome</keyword>
<organism evidence="2 3">
    <name type="scientific">Potamilus streckersoni</name>
    <dbReference type="NCBI Taxonomy" id="2493646"/>
    <lineage>
        <taxon>Eukaryota</taxon>
        <taxon>Metazoa</taxon>
        <taxon>Spiralia</taxon>
        <taxon>Lophotrochozoa</taxon>
        <taxon>Mollusca</taxon>
        <taxon>Bivalvia</taxon>
        <taxon>Autobranchia</taxon>
        <taxon>Heteroconchia</taxon>
        <taxon>Palaeoheterodonta</taxon>
        <taxon>Unionida</taxon>
        <taxon>Unionoidea</taxon>
        <taxon>Unionidae</taxon>
        <taxon>Ambleminae</taxon>
        <taxon>Lampsilini</taxon>
        <taxon>Potamilus</taxon>
    </lineage>
</organism>
<sequence>MTFNYSTCTQRMAYSAGGTVWCIASVSGSSTFVVVYNNDTTVDDVNTFKFTCFSVSSDSSKVSMISKNCEPNQTPDTMPTRYNAANNSLVSTGARLNLTAYVLCPAVNCDFPVVYRQSSWIDSGKGEITFTNKSMSGWTMTALSQTLNNWECWNDTLFDSQGYLLLRSIDTISSAVVYYTYMCMKLTKVTDYSYYYYLVHARDSLAGQERVLVTNDDSVSDFSMICDTSAIEPTEQFHLLVKSGYQAQARQDCPNPIRGNFDYVYYDANGATNCNSTSDKWQVCIDNKTMIFDYTTCSQLMAFSAGGSVWCMASVTKTNTYVMVYNNDTTIDNNNTYRFSCFAVSQSSNSSSLSPKNCSESQTPETFPKDQIGKNTGALLTMKAYVSQENTCSFPSDFRYSVWQDSTKGDISFTNTTMSGWDITIDGHTVNTWKCLNDSWFETKGILVLK</sequence>